<dbReference type="EMBL" id="MU273490">
    <property type="protein sequence ID" value="KAI0035094.1"/>
    <property type="molecule type" value="Genomic_DNA"/>
</dbReference>
<proteinExistence type="predicted"/>
<name>A0ACB8QT74_9AGAM</name>
<reference evidence="1" key="2">
    <citation type="journal article" date="2022" name="New Phytol.">
        <title>Evolutionary transition to the ectomycorrhizal habit in the genomes of a hyperdiverse lineage of mushroom-forming fungi.</title>
        <authorList>
            <person name="Looney B."/>
            <person name="Miyauchi S."/>
            <person name="Morin E."/>
            <person name="Drula E."/>
            <person name="Courty P.E."/>
            <person name="Kohler A."/>
            <person name="Kuo A."/>
            <person name="LaButti K."/>
            <person name="Pangilinan J."/>
            <person name="Lipzen A."/>
            <person name="Riley R."/>
            <person name="Andreopoulos W."/>
            <person name="He G."/>
            <person name="Johnson J."/>
            <person name="Nolan M."/>
            <person name="Tritt A."/>
            <person name="Barry K.W."/>
            <person name="Grigoriev I.V."/>
            <person name="Nagy L.G."/>
            <person name="Hibbett D."/>
            <person name="Henrissat B."/>
            <person name="Matheny P.B."/>
            <person name="Labbe J."/>
            <person name="Martin F.M."/>
        </authorList>
    </citation>
    <scope>NUCLEOTIDE SEQUENCE</scope>
    <source>
        <strain evidence="1">EC-137</strain>
    </source>
</reference>
<evidence type="ECO:0000313" key="1">
    <source>
        <dbReference type="EMBL" id="KAI0035094.1"/>
    </source>
</evidence>
<protein>
    <submittedName>
        <fullName evidence="1">Uncharacterized protein</fullName>
    </submittedName>
</protein>
<gene>
    <name evidence="1" type="ORF">K488DRAFT_83425</name>
</gene>
<reference evidence="1" key="1">
    <citation type="submission" date="2021-02" db="EMBL/GenBank/DDBJ databases">
        <authorList>
            <consortium name="DOE Joint Genome Institute"/>
            <person name="Ahrendt S."/>
            <person name="Looney B.P."/>
            <person name="Miyauchi S."/>
            <person name="Morin E."/>
            <person name="Drula E."/>
            <person name="Courty P.E."/>
            <person name="Chicoki N."/>
            <person name="Fauchery L."/>
            <person name="Kohler A."/>
            <person name="Kuo A."/>
            <person name="Labutti K."/>
            <person name="Pangilinan J."/>
            <person name="Lipzen A."/>
            <person name="Riley R."/>
            <person name="Andreopoulos W."/>
            <person name="He G."/>
            <person name="Johnson J."/>
            <person name="Barry K.W."/>
            <person name="Grigoriev I.V."/>
            <person name="Nagy L."/>
            <person name="Hibbett D."/>
            <person name="Henrissat B."/>
            <person name="Matheny P.B."/>
            <person name="Labbe J."/>
            <person name="Martin F."/>
        </authorList>
    </citation>
    <scope>NUCLEOTIDE SEQUENCE</scope>
    <source>
        <strain evidence="1">EC-137</strain>
    </source>
</reference>
<keyword evidence="2" id="KW-1185">Reference proteome</keyword>
<evidence type="ECO:0000313" key="2">
    <source>
        <dbReference type="Proteomes" id="UP000814128"/>
    </source>
</evidence>
<accession>A0ACB8QT74</accession>
<comment type="caution">
    <text evidence="1">The sequence shown here is derived from an EMBL/GenBank/DDBJ whole genome shotgun (WGS) entry which is preliminary data.</text>
</comment>
<sequence>MYRRASLRVAAARNGYVHSIRSGTRSLVSTVLLNRAWENETMPTLRAELQKRGLSAKGLKATLITRIREFDEQQARASPSPSSSSPTAAQTRTRNASTASAPPTSSSSPPPPLSPSPTPTFASTSTSPSIAPSYPSEVLDVVLPDLSAMPPPEPIQVVRPSLTFRELLSTHPQPLYPDMSSLVSTDSAPTFKELPKILVVGGESTHATSFNMLSVEDDPADGGIPAAPEPNTAKGLRGLAYDMLDDLGLPRELSLPPAAKDATALVADAADETVELDREAVRPKTRELNPEERWGATALVASLFGIWVLAGVFAPRPAQVETHDGTSSKKH</sequence>
<dbReference type="Proteomes" id="UP000814128">
    <property type="component" value="Unassembled WGS sequence"/>
</dbReference>
<organism evidence="1 2">
    <name type="scientific">Vararia minispora EC-137</name>
    <dbReference type="NCBI Taxonomy" id="1314806"/>
    <lineage>
        <taxon>Eukaryota</taxon>
        <taxon>Fungi</taxon>
        <taxon>Dikarya</taxon>
        <taxon>Basidiomycota</taxon>
        <taxon>Agaricomycotina</taxon>
        <taxon>Agaricomycetes</taxon>
        <taxon>Russulales</taxon>
        <taxon>Lachnocladiaceae</taxon>
        <taxon>Vararia</taxon>
    </lineage>
</organism>